<gene>
    <name evidence="2" type="ORF">L207DRAFT_530692</name>
</gene>
<feature type="compositionally biased region" description="Basic and acidic residues" evidence="1">
    <location>
        <begin position="113"/>
        <end position="138"/>
    </location>
</feature>
<dbReference type="AlphaFoldDB" id="A0A2J6RL78"/>
<feature type="region of interest" description="Disordered" evidence="1">
    <location>
        <begin position="110"/>
        <end position="240"/>
    </location>
</feature>
<evidence type="ECO:0000256" key="1">
    <source>
        <dbReference type="SAM" id="MobiDB-lite"/>
    </source>
</evidence>
<accession>A0A2J6RL78</accession>
<feature type="compositionally biased region" description="Basic and acidic residues" evidence="1">
    <location>
        <begin position="216"/>
        <end position="229"/>
    </location>
</feature>
<name>A0A2J6RL78_HYAVF</name>
<protein>
    <submittedName>
        <fullName evidence="2">Uncharacterized protein</fullName>
    </submittedName>
</protein>
<keyword evidence="3" id="KW-1185">Reference proteome</keyword>
<feature type="compositionally biased region" description="Basic and acidic residues" evidence="1">
    <location>
        <begin position="198"/>
        <end position="208"/>
    </location>
</feature>
<organism evidence="2 3">
    <name type="scientific">Hyaloscypha variabilis (strain UAMH 11265 / GT02V1 / F)</name>
    <name type="common">Meliniomyces variabilis</name>
    <dbReference type="NCBI Taxonomy" id="1149755"/>
    <lineage>
        <taxon>Eukaryota</taxon>
        <taxon>Fungi</taxon>
        <taxon>Dikarya</taxon>
        <taxon>Ascomycota</taxon>
        <taxon>Pezizomycotina</taxon>
        <taxon>Leotiomycetes</taxon>
        <taxon>Helotiales</taxon>
        <taxon>Hyaloscyphaceae</taxon>
        <taxon>Hyaloscypha</taxon>
        <taxon>Hyaloscypha variabilis</taxon>
    </lineage>
</organism>
<evidence type="ECO:0000313" key="2">
    <source>
        <dbReference type="EMBL" id="PMD39265.1"/>
    </source>
</evidence>
<dbReference type="InterPro" id="IPR036869">
    <property type="entry name" value="J_dom_sf"/>
</dbReference>
<dbReference type="EMBL" id="KZ613947">
    <property type="protein sequence ID" value="PMD39265.1"/>
    <property type="molecule type" value="Genomic_DNA"/>
</dbReference>
<reference evidence="2 3" key="1">
    <citation type="submission" date="2016-04" db="EMBL/GenBank/DDBJ databases">
        <title>A degradative enzymes factory behind the ericoid mycorrhizal symbiosis.</title>
        <authorList>
            <consortium name="DOE Joint Genome Institute"/>
            <person name="Martino E."/>
            <person name="Morin E."/>
            <person name="Grelet G."/>
            <person name="Kuo A."/>
            <person name="Kohler A."/>
            <person name="Daghino S."/>
            <person name="Barry K."/>
            <person name="Choi C."/>
            <person name="Cichocki N."/>
            <person name="Clum A."/>
            <person name="Copeland A."/>
            <person name="Hainaut M."/>
            <person name="Haridas S."/>
            <person name="Labutti K."/>
            <person name="Lindquist E."/>
            <person name="Lipzen A."/>
            <person name="Khouja H.-R."/>
            <person name="Murat C."/>
            <person name="Ohm R."/>
            <person name="Olson A."/>
            <person name="Spatafora J."/>
            <person name="Veneault-Fourrey C."/>
            <person name="Henrissat B."/>
            <person name="Grigoriev I."/>
            <person name="Martin F."/>
            <person name="Perotto S."/>
        </authorList>
    </citation>
    <scope>NUCLEOTIDE SEQUENCE [LARGE SCALE GENOMIC DNA]</scope>
    <source>
        <strain evidence="2 3">F</strain>
    </source>
</reference>
<proteinExistence type="predicted"/>
<evidence type="ECO:0000313" key="3">
    <source>
        <dbReference type="Proteomes" id="UP000235786"/>
    </source>
</evidence>
<dbReference type="SUPFAM" id="SSF46565">
    <property type="entry name" value="Chaperone J-domain"/>
    <property type="match status" value="1"/>
</dbReference>
<dbReference type="Proteomes" id="UP000235786">
    <property type="component" value="Unassembled WGS sequence"/>
</dbReference>
<sequence>MTDQMPNPCTNCIVFHYGQCKYPPRQCRICWGWGHIERYCPSNPRGHSIRREHGEPLAGTRAWCERYGLNSDPDLKFQVLQALKTNPGSAIHINGVCIYGGSSKSYATANDARLTEPPRGRTLEQLMGDRDPRSLSPRDRRHLSRSLSPVSERRGRSSSPKAPGYGSMYRSRSPLRQRPRNPSPNRQPRTPSPGRQTGYRDRSPRYADDSNAVVFEARDQKPENRRPEGKAQNTGQFGRLSPVRFNIPRPHHALPPRPPPFSGAPRAPLGQVSSNLPRSDQAMFNTAKEQAHTTRPEPIIDDPYFVLGVTKGASDAEILTAYQKQMYEIDLERMAEGSGAIKHNSIWNESIQILRAAKQQLLGK</sequence>
<dbReference type="OrthoDB" id="3540452at2759"/>
<feature type="compositionally biased region" description="Low complexity" evidence="1">
    <location>
        <begin position="183"/>
        <end position="193"/>
    </location>
</feature>